<dbReference type="HOGENOM" id="CLU_541815_0_0_1"/>
<proteinExistence type="predicted"/>
<dbReference type="RefSeq" id="XP_029761862.1">
    <property type="nucleotide sequence ID" value="XM_029903722.1"/>
</dbReference>
<organism evidence="1 2">
    <name type="scientific">Aureobasidium pullulans EXF-150</name>
    <dbReference type="NCBI Taxonomy" id="1043002"/>
    <lineage>
        <taxon>Eukaryota</taxon>
        <taxon>Fungi</taxon>
        <taxon>Dikarya</taxon>
        <taxon>Ascomycota</taxon>
        <taxon>Pezizomycotina</taxon>
        <taxon>Dothideomycetes</taxon>
        <taxon>Dothideomycetidae</taxon>
        <taxon>Dothideales</taxon>
        <taxon>Saccotheciaceae</taxon>
        <taxon>Aureobasidium</taxon>
    </lineage>
</organism>
<evidence type="ECO:0000313" key="1">
    <source>
        <dbReference type="EMBL" id="KEQ85675.1"/>
    </source>
</evidence>
<accession>A0A074XJI5</accession>
<dbReference type="EMBL" id="KL584980">
    <property type="protein sequence ID" value="KEQ85675.1"/>
    <property type="molecule type" value="Genomic_DNA"/>
</dbReference>
<reference evidence="1 2" key="1">
    <citation type="journal article" date="2014" name="BMC Genomics">
        <title>Genome sequencing of four Aureobasidium pullulans varieties: biotechnological potential, stress tolerance, and description of new species.</title>
        <authorList>
            <person name="Gostin Ar C."/>
            <person name="Ohm R.A."/>
            <person name="Kogej T."/>
            <person name="Sonjak S."/>
            <person name="Turk M."/>
            <person name="Zajc J."/>
            <person name="Zalar P."/>
            <person name="Grube M."/>
            <person name="Sun H."/>
            <person name="Han J."/>
            <person name="Sharma A."/>
            <person name="Chiniquy J."/>
            <person name="Ngan C.Y."/>
            <person name="Lipzen A."/>
            <person name="Barry K."/>
            <person name="Grigoriev I.V."/>
            <person name="Gunde-Cimerman N."/>
        </authorList>
    </citation>
    <scope>NUCLEOTIDE SEQUENCE [LARGE SCALE GENOMIC DNA]</scope>
    <source>
        <strain evidence="1 2">EXF-150</strain>
    </source>
</reference>
<gene>
    <name evidence="1" type="ORF">M438DRAFT_334544</name>
</gene>
<protein>
    <submittedName>
        <fullName evidence="1">Uncharacterized protein</fullName>
    </submittedName>
</protein>
<sequence length="503" mass="56426">MQESPLSPHTAYRSLETMAESPAHRLSQALGERLLTGVTNGQSPASPASDAQRTMDTIARVKDCIRDITITHQLTRNMFICKIGVMINTAKAAWQTIRSALLEGSIQTNLEVRTCSDVLETADEVNELLDAQLERCEDLSKVIISRLQSLLSSSDYRWEIPSAMVEDLIRELVALVAASDKDSAEKDRRGGAFMVSYHSIRLRLKVRNISPAAMDVILGHLSPESRQFSVDALAAARQGMIQGIDDPSYTNTITKLDVTIETLAEQVTDPALVDVLQILKSYTSVMRTLPSIDAFNLVIKGIEQKSDLVALDHAWDELHGFIGRFGEPEVCVASTSETKEGPDNTQPRVFENVSDTVLPMQWLFYSLLSVSAQIDPHGNELVTRKHYNRFVDDYRRNTAAIVLDLLEQERDLAQGLRCIEAQEISRHGLAKTGVAIPKIREYTKILTRRFYTHLDRNITRREFEELCAQCKKEVALFRSYKAVLKFALDSADTRFKDLKVVSK</sequence>
<dbReference type="AlphaFoldDB" id="A0A074XJI5"/>
<keyword evidence="2" id="KW-1185">Reference proteome</keyword>
<evidence type="ECO:0000313" key="2">
    <source>
        <dbReference type="Proteomes" id="UP000030706"/>
    </source>
</evidence>
<dbReference type="GeneID" id="40746028"/>
<name>A0A074XJI5_AURPU</name>
<dbReference type="Proteomes" id="UP000030706">
    <property type="component" value="Unassembled WGS sequence"/>
</dbReference>